<protein>
    <submittedName>
        <fullName evidence="1">Uncharacterized protein</fullName>
    </submittedName>
</protein>
<dbReference type="EMBL" id="LR026970">
    <property type="protein sequence ID" value="VBB87187.1"/>
    <property type="molecule type" value="Genomic_DNA"/>
</dbReference>
<organism evidence="1 2">
    <name type="scientific">Podospora comata</name>
    <dbReference type="NCBI Taxonomy" id="48703"/>
    <lineage>
        <taxon>Eukaryota</taxon>
        <taxon>Fungi</taxon>
        <taxon>Dikarya</taxon>
        <taxon>Ascomycota</taxon>
        <taxon>Pezizomycotina</taxon>
        <taxon>Sordariomycetes</taxon>
        <taxon>Sordariomycetidae</taxon>
        <taxon>Sordariales</taxon>
        <taxon>Podosporaceae</taxon>
        <taxon>Podospora</taxon>
    </lineage>
</organism>
<gene>
    <name evidence="1" type="ORF">PODCO_701465</name>
</gene>
<accession>A0ABY6SLY1</accession>
<dbReference type="Proteomes" id="UP000280685">
    <property type="component" value="Chromosome 7"/>
</dbReference>
<sequence>MGCLSQPHQLYNHPRYPWGPI</sequence>
<proteinExistence type="predicted"/>
<evidence type="ECO:0000313" key="1">
    <source>
        <dbReference type="EMBL" id="VBB87187.1"/>
    </source>
</evidence>
<reference evidence="1" key="1">
    <citation type="submission" date="2018-02" db="EMBL/GenBank/DDBJ databases">
        <authorList>
            <person name="Silar P."/>
        </authorList>
    </citation>
    <scope>NUCLEOTIDE SEQUENCE [LARGE SCALE GENOMIC DNA]</scope>
    <source>
        <strain evidence="1">T</strain>
    </source>
</reference>
<evidence type="ECO:0000313" key="2">
    <source>
        <dbReference type="Proteomes" id="UP000280685"/>
    </source>
</evidence>
<name>A0ABY6SLY1_PODCO</name>
<keyword evidence="2" id="KW-1185">Reference proteome</keyword>